<dbReference type="KEGG" id="thyd:TTHT_0961"/>
<organism evidence="2 3">
    <name type="scientific">Thermotomaculum hydrothermale</name>
    <dbReference type="NCBI Taxonomy" id="981385"/>
    <lineage>
        <taxon>Bacteria</taxon>
        <taxon>Pseudomonadati</taxon>
        <taxon>Acidobacteriota</taxon>
        <taxon>Holophagae</taxon>
        <taxon>Thermotomaculales</taxon>
        <taxon>Thermotomaculaceae</taxon>
        <taxon>Thermotomaculum</taxon>
    </lineage>
</organism>
<keyword evidence="1" id="KW-1133">Transmembrane helix</keyword>
<name>A0A7R6PH57_9BACT</name>
<proteinExistence type="predicted"/>
<feature type="transmembrane region" description="Helical" evidence="1">
    <location>
        <begin position="61"/>
        <end position="80"/>
    </location>
</feature>
<protein>
    <submittedName>
        <fullName evidence="2">Uncharacterized protein</fullName>
    </submittedName>
</protein>
<evidence type="ECO:0000313" key="2">
    <source>
        <dbReference type="EMBL" id="BBB32514.1"/>
    </source>
</evidence>
<sequence>MKKIFNQVEAHNYIDIVAGSLMLIFMSLFGLAGFAFFSLIALHVFVKKAGDERERMLYAKANMYAFHCLIGILAVLSFCCKGMVDPLFLIGIAIFLRGFVGAIIFALG</sequence>
<dbReference type="AlphaFoldDB" id="A0A7R6PH57"/>
<dbReference type="EMBL" id="AP017470">
    <property type="protein sequence ID" value="BBB32514.1"/>
    <property type="molecule type" value="Genomic_DNA"/>
</dbReference>
<feature type="transmembrane region" description="Helical" evidence="1">
    <location>
        <begin position="21"/>
        <end position="46"/>
    </location>
</feature>
<dbReference type="Proteomes" id="UP000595564">
    <property type="component" value="Chromosome"/>
</dbReference>
<accession>A0A7R6PH57</accession>
<keyword evidence="3" id="KW-1185">Reference proteome</keyword>
<feature type="transmembrane region" description="Helical" evidence="1">
    <location>
        <begin position="87"/>
        <end position="107"/>
    </location>
</feature>
<reference evidence="2 3" key="1">
    <citation type="journal article" date="2012" name="Extremophiles">
        <title>Thermotomaculum hydrothermale gen. nov., sp. nov., a novel heterotrophic thermophile within the phylum Acidobacteria from a deep-sea hydrothermal vent chimney in the Southern Okinawa Trough.</title>
        <authorList>
            <person name="Izumi H."/>
            <person name="Nunoura T."/>
            <person name="Miyazaki M."/>
            <person name="Mino S."/>
            <person name="Toki T."/>
            <person name="Takai K."/>
            <person name="Sako Y."/>
            <person name="Sawabe T."/>
            <person name="Nakagawa S."/>
        </authorList>
    </citation>
    <scope>NUCLEOTIDE SEQUENCE [LARGE SCALE GENOMIC DNA]</scope>
    <source>
        <strain evidence="2 3">AC55</strain>
    </source>
</reference>
<dbReference type="RefSeq" id="WP_201328864.1">
    <property type="nucleotide sequence ID" value="NZ_AP017470.1"/>
</dbReference>
<keyword evidence="1" id="KW-0472">Membrane</keyword>
<evidence type="ECO:0000256" key="1">
    <source>
        <dbReference type="SAM" id="Phobius"/>
    </source>
</evidence>
<evidence type="ECO:0000313" key="3">
    <source>
        <dbReference type="Proteomes" id="UP000595564"/>
    </source>
</evidence>
<gene>
    <name evidence="2" type="ORF">TTHT_0961</name>
</gene>
<keyword evidence="1" id="KW-0812">Transmembrane</keyword>